<keyword evidence="2 5" id="KW-0145">Chemotaxis</keyword>
<dbReference type="AlphaFoldDB" id="A0A2K8L635"/>
<dbReference type="InterPro" id="IPR035909">
    <property type="entry name" value="CheB_C"/>
</dbReference>
<comment type="domain">
    <text evidence="5">Contains a C-terminal catalytic domain, and an N-terminal region which modulates catalytic activity.</text>
</comment>
<dbReference type="NCBIfam" id="NF009206">
    <property type="entry name" value="PRK12555.1"/>
    <property type="match status" value="1"/>
</dbReference>
<dbReference type="Gene3D" id="3.40.50.2300">
    <property type="match status" value="1"/>
</dbReference>
<comment type="catalytic activity">
    <reaction evidence="5">
        <text>L-glutaminyl-[protein] + H2O = L-glutamyl-[protein] + NH4(+)</text>
        <dbReference type="Rhea" id="RHEA:16441"/>
        <dbReference type="Rhea" id="RHEA-COMP:10207"/>
        <dbReference type="Rhea" id="RHEA-COMP:10208"/>
        <dbReference type="ChEBI" id="CHEBI:15377"/>
        <dbReference type="ChEBI" id="CHEBI:28938"/>
        <dbReference type="ChEBI" id="CHEBI:29973"/>
        <dbReference type="ChEBI" id="CHEBI:30011"/>
        <dbReference type="EC" id="3.5.1.44"/>
    </reaction>
</comment>
<dbReference type="GO" id="GO:0005737">
    <property type="term" value="C:cytoplasm"/>
    <property type="evidence" value="ECO:0007669"/>
    <property type="project" value="UniProtKB-SubCell"/>
</dbReference>
<dbReference type="InterPro" id="IPR011006">
    <property type="entry name" value="CheY-like_superfamily"/>
</dbReference>
<comment type="catalytic activity">
    <reaction evidence="4 5">
        <text>[protein]-L-glutamate 5-O-methyl ester + H2O = L-glutamyl-[protein] + methanol + H(+)</text>
        <dbReference type="Rhea" id="RHEA:23236"/>
        <dbReference type="Rhea" id="RHEA-COMP:10208"/>
        <dbReference type="Rhea" id="RHEA-COMP:10311"/>
        <dbReference type="ChEBI" id="CHEBI:15377"/>
        <dbReference type="ChEBI" id="CHEBI:15378"/>
        <dbReference type="ChEBI" id="CHEBI:17790"/>
        <dbReference type="ChEBI" id="CHEBI:29973"/>
        <dbReference type="ChEBI" id="CHEBI:82795"/>
        <dbReference type="EC" id="3.1.1.61"/>
    </reaction>
</comment>
<protein>
    <recommendedName>
        <fullName evidence="5">Protein-glutamate methylesterase/protein-glutamine glutaminase</fullName>
        <ecNumber evidence="5">3.1.1.61</ecNumber>
        <ecNumber evidence="5">3.5.1.44</ecNumber>
    </recommendedName>
</protein>
<feature type="active site" evidence="5 6">
    <location>
        <position position="284"/>
    </location>
</feature>
<dbReference type="GO" id="GO:0000156">
    <property type="term" value="F:phosphorelay response regulator activity"/>
    <property type="evidence" value="ECO:0007669"/>
    <property type="project" value="InterPro"/>
</dbReference>
<dbReference type="PIRSF" id="PIRSF000876">
    <property type="entry name" value="RR_chemtxs_CheB"/>
    <property type="match status" value="1"/>
</dbReference>
<evidence type="ECO:0000256" key="3">
    <source>
        <dbReference type="ARBA" id="ARBA00022801"/>
    </source>
</evidence>
<dbReference type="EC" id="3.1.1.61" evidence="5"/>
<feature type="modified residue" description="4-aspartylphosphate" evidence="5 7">
    <location>
        <position position="53"/>
    </location>
</feature>
<dbReference type="InterPro" id="IPR001789">
    <property type="entry name" value="Sig_transdc_resp-reg_receiver"/>
</dbReference>
<dbReference type="GO" id="GO:0008984">
    <property type="term" value="F:protein-glutamate methylesterase activity"/>
    <property type="evidence" value="ECO:0007669"/>
    <property type="project" value="UniProtKB-UniRule"/>
</dbReference>
<dbReference type="SUPFAM" id="SSF52738">
    <property type="entry name" value="Methylesterase CheB, C-terminal domain"/>
    <property type="match status" value="1"/>
</dbReference>
<dbReference type="Pfam" id="PF01339">
    <property type="entry name" value="CheB_methylest"/>
    <property type="match status" value="1"/>
</dbReference>
<dbReference type="PROSITE" id="PS50122">
    <property type="entry name" value="CHEB"/>
    <property type="match status" value="1"/>
</dbReference>
<dbReference type="SUPFAM" id="SSF52172">
    <property type="entry name" value="CheY-like"/>
    <property type="match status" value="1"/>
</dbReference>
<dbReference type="OrthoDB" id="9793421at2"/>
<evidence type="ECO:0000256" key="2">
    <source>
        <dbReference type="ARBA" id="ARBA00022500"/>
    </source>
</evidence>
<evidence type="ECO:0000313" key="10">
    <source>
        <dbReference type="EMBL" id="ATX82703.1"/>
    </source>
</evidence>
<keyword evidence="5 7" id="KW-0597">Phosphoprotein</keyword>
<dbReference type="GO" id="GO:0006935">
    <property type="term" value="P:chemotaxis"/>
    <property type="evidence" value="ECO:0007669"/>
    <property type="project" value="UniProtKB-UniRule"/>
</dbReference>
<comment type="subcellular location">
    <subcellularLocation>
        <location evidence="5">Cytoplasm</location>
    </subcellularLocation>
</comment>
<accession>A0A2K8L635</accession>
<keyword evidence="1 5" id="KW-0963">Cytoplasm</keyword>
<evidence type="ECO:0000313" key="11">
    <source>
        <dbReference type="Proteomes" id="UP000231637"/>
    </source>
</evidence>
<gene>
    <name evidence="5" type="primary">cheB</name>
    <name evidence="10" type="ORF">Ga0123462_1860</name>
</gene>
<comment type="similarity">
    <text evidence="5">Belongs to the CheB family.</text>
</comment>
<feature type="domain" description="CheB-type methylesterase" evidence="9">
    <location>
        <begin position="152"/>
        <end position="341"/>
    </location>
</feature>
<evidence type="ECO:0000259" key="9">
    <source>
        <dbReference type="PROSITE" id="PS50122"/>
    </source>
</evidence>
<feature type="active site" evidence="5 6">
    <location>
        <position position="164"/>
    </location>
</feature>
<evidence type="ECO:0000256" key="7">
    <source>
        <dbReference type="PROSITE-ProRule" id="PRU00169"/>
    </source>
</evidence>
<dbReference type="EC" id="3.5.1.44" evidence="5"/>
<dbReference type="PROSITE" id="PS50110">
    <property type="entry name" value="RESPONSE_REGULATORY"/>
    <property type="match status" value="1"/>
</dbReference>
<proteinExistence type="inferred from homology"/>
<comment type="PTM">
    <text evidence="5">Phosphorylated by CheA. Phosphorylation of the N-terminal regulatory domain activates the methylesterase activity.</text>
</comment>
<dbReference type="InterPro" id="IPR000673">
    <property type="entry name" value="Sig_transdc_resp-reg_Me-estase"/>
</dbReference>
<keyword evidence="3 5" id="KW-0378">Hydrolase</keyword>
<name>A0A2K8L635_9PROT</name>
<dbReference type="Pfam" id="PF00072">
    <property type="entry name" value="Response_reg"/>
    <property type="match status" value="1"/>
</dbReference>
<organism evidence="10 11">
    <name type="scientific">Mariprofundus ferrinatatus</name>
    <dbReference type="NCBI Taxonomy" id="1921087"/>
    <lineage>
        <taxon>Bacteria</taxon>
        <taxon>Pseudomonadati</taxon>
        <taxon>Pseudomonadota</taxon>
        <taxon>Candidatius Mariprofundia</taxon>
        <taxon>Mariprofundales</taxon>
        <taxon>Mariprofundaceae</taxon>
        <taxon>Mariprofundus</taxon>
    </lineage>
</organism>
<dbReference type="CDD" id="cd16432">
    <property type="entry name" value="CheB_Rec"/>
    <property type="match status" value="1"/>
</dbReference>
<dbReference type="CDD" id="cd17541">
    <property type="entry name" value="REC_CheB-like"/>
    <property type="match status" value="1"/>
</dbReference>
<dbReference type="PANTHER" id="PTHR42872:SF6">
    <property type="entry name" value="PROTEIN-GLUTAMATE METHYLESTERASE_PROTEIN-GLUTAMINE GLUTAMINASE"/>
    <property type="match status" value="1"/>
</dbReference>
<dbReference type="Gene3D" id="3.40.50.180">
    <property type="entry name" value="Methylesterase CheB, C-terminal domain"/>
    <property type="match status" value="1"/>
</dbReference>
<reference evidence="10 11" key="1">
    <citation type="submission" date="2016-12" db="EMBL/GenBank/DDBJ databases">
        <title>Isolation and genomic insights into novel planktonic Zetaproteobacteria from stratified waters of the Chesapeake Bay.</title>
        <authorList>
            <person name="McAllister S.M."/>
            <person name="Kato S."/>
            <person name="Chan C.S."/>
            <person name="Chiu B.K."/>
            <person name="Field E.K."/>
        </authorList>
    </citation>
    <scope>NUCLEOTIDE SEQUENCE [LARGE SCALE GENOMIC DNA]</scope>
    <source>
        <strain evidence="10 11">CP-8</strain>
    </source>
</reference>
<dbReference type="GO" id="GO:0050568">
    <property type="term" value="F:protein-glutamine glutaminase activity"/>
    <property type="evidence" value="ECO:0007669"/>
    <property type="project" value="UniProtKB-UniRule"/>
</dbReference>
<evidence type="ECO:0000256" key="5">
    <source>
        <dbReference type="HAMAP-Rule" id="MF_00099"/>
    </source>
</evidence>
<dbReference type="KEGG" id="mfn:Ga0123462_1860"/>
<dbReference type="Proteomes" id="UP000231637">
    <property type="component" value="Chromosome"/>
</dbReference>
<evidence type="ECO:0000256" key="4">
    <source>
        <dbReference type="ARBA" id="ARBA00048267"/>
    </source>
</evidence>
<feature type="domain" description="Response regulatory" evidence="8">
    <location>
        <begin position="2"/>
        <end position="119"/>
    </location>
</feature>
<feature type="active site" evidence="5 6">
    <location>
        <position position="191"/>
    </location>
</feature>
<keyword evidence="11" id="KW-1185">Reference proteome</keyword>
<dbReference type="SMART" id="SM00448">
    <property type="entry name" value="REC"/>
    <property type="match status" value="1"/>
</dbReference>
<evidence type="ECO:0000259" key="8">
    <source>
        <dbReference type="PROSITE" id="PS50110"/>
    </source>
</evidence>
<evidence type="ECO:0000256" key="6">
    <source>
        <dbReference type="PROSITE-ProRule" id="PRU00050"/>
    </source>
</evidence>
<evidence type="ECO:0000256" key="1">
    <source>
        <dbReference type="ARBA" id="ARBA00022490"/>
    </source>
</evidence>
<dbReference type="PANTHER" id="PTHR42872">
    <property type="entry name" value="PROTEIN-GLUTAMATE METHYLESTERASE/PROTEIN-GLUTAMINE GLUTAMINASE"/>
    <property type="match status" value="1"/>
</dbReference>
<dbReference type="EMBL" id="CP018800">
    <property type="protein sequence ID" value="ATX82703.1"/>
    <property type="molecule type" value="Genomic_DNA"/>
</dbReference>
<dbReference type="InterPro" id="IPR008248">
    <property type="entry name" value="CheB-like"/>
</dbReference>
<dbReference type="RefSeq" id="WP_100266021.1">
    <property type="nucleotide sequence ID" value="NZ_CP018800.1"/>
</dbReference>
<dbReference type="HAMAP" id="MF_00099">
    <property type="entry name" value="CheB_chemtxs"/>
    <property type="match status" value="1"/>
</dbReference>
<sequence length="341" mass="36521">MRIGIVNDVPMVQELLRRIISKMSGHEVAWLASDGEEAIAKCSSDKPDLVLMDLIMPGINGVEATRRIMQESPCLIMVVTASVEANQGLAFDAISAGAIDVVKTPEAVMESESGPFQKKINNISRIIGNGNVAADGRSNGKTGIKTRHDEVPSKDAMLIGIGASTGGPAALVEVLKTLPASFPAALVVVVHVDEEFAPGMAEWMGGQINLPVHLVREGERPKAGEVLFAATNEHLVLNHHQRFHYTAEPVECHYRPSVDAFFSSLALNWRGDAIGVLLTGMGRDGAKGLKSMREHGWLTIAQDEESSAIYGMPKAAAMIGAAVKILPLDKIGPELVRKARK</sequence>
<comment type="function">
    <text evidence="5">Involved in chemotaxis. Part of a chemotaxis signal transduction system that modulates chemotaxis in response to various stimuli. Catalyzes the demethylation of specific methylglutamate residues introduced into the chemoreceptors (methyl-accepting chemotaxis proteins or MCP) by CheR. Also mediates the irreversible deamidation of specific glutamine residues to glutamic acid.</text>
</comment>